<evidence type="ECO:0000259" key="4">
    <source>
        <dbReference type="PROSITE" id="PS50002"/>
    </source>
</evidence>
<evidence type="ECO:0000256" key="2">
    <source>
        <dbReference type="PROSITE-ProRule" id="PRU00192"/>
    </source>
</evidence>
<dbReference type="PROSITE" id="PS50002">
    <property type="entry name" value="SH3"/>
    <property type="match status" value="1"/>
</dbReference>
<evidence type="ECO:0000256" key="3">
    <source>
        <dbReference type="SAM" id="MobiDB-lite"/>
    </source>
</evidence>
<protein>
    <recommendedName>
        <fullName evidence="4">SH3 domain-containing protein</fullName>
    </recommendedName>
</protein>
<dbReference type="Proteomes" id="UP000053927">
    <property type="component" value="Unassembled WGS sequence"/>
</dbReference>
<feature type="region of interest" description="Disordered" evidence="3">
    <location>
        <begin position="1"/>
        <end position="55"/>
    </location>
</feature>
<keyword evidence="1 2" id="KW-0728">SH3 domain</keyword>
<dbReference type="AlphaFoldDB" id="R7RZX0"/>
<evidence type="ECO:0000313" key="5">
    <source>
        <dbReference type="EMBL" id="EIM80450.1"/>
    </source>
</evidence>
<dbReference type="Gene3D" id="2.30.30.40">
    <property type="entry name" value="SH3 Domains"/>
    <property type="match status" value="1"/>
</dbReference>
<dbReference type="RefSeq" id="XP_007310390.1">
    <property type="nucleotide sequence ID" value="XM_007310328.1"/>
</dbReference>
<dbReference type="eggNOG" id="ENOG502SVRI">
    <property type="taxonomic scope" value="Eukaryota"/>
</dbReference>
<organism evidence="5 6">
    <name type="scientific">Stereum hirsutum (strain FP-91666)</name>
    <name type="common">White-rot fungus</name>
    <dbReference type="NCBI Taxonomy" id="721885"/>
    <lineage>
        <taxon>Eukaryota</taxon>
        <taxon>Fungi</taxon>
        <taxon>Dikarya</taxon>
        <taxon>Basidiomycota</taxon>
        <taxon>Agaricomycotina</taxon>
        <taxon>Agaricomycetes</taxon>
        <taxon>Russulales</taxon>
        <taxon>Stereaceae</taxon>
        <taxon>Stereum</taxon>
    </lineage>
</organism>
<dbReference type="GeneID" id="18806418"/>
<sequence>MSVRPFSPTESFAFPKPPDSNDANSTESGLVGDKDEDSPFSDEAASGESGYYSTRSIAPGEKMTIYRQFVPTLSDELAVEVGELVTVVQAYDDGWAKVRKDGQETVGLIPLDCFRAKGEDVPAFLASKRISSIYLGVAV</sequence>
<dbReference type="SUPFAM" id="SSF50044">
    <property type="entry name" value="SH3-domain"/>
    <property type="match status" value="1"/>
</dbReference>
<name>R7RZX0_STEHR</name>
<proteinExistence type="predicted"/>
<dbReference type="OMA" id="SERWAFP"/>
<dbReference type="OrthoDB" id="5340910at2759"/>
<dbReference type="EMBL" id="JH687398">
    <property type="protein sequence ID" value="EIM80450.1"/>
    <property type="molecule type" value="Genomic_DNA"/>
</dbReference>
<accession>R7RZX0</accession>
<keyword evidence="6" id="KW-1185">Reference proteome</keyword>
<dbReference type="SMART" id="SM00326">
    <property type="entry name" value="SH3"/>
    <property type="match status" value="1"/>
</dbReference>
<evidence type="ECO:0000313" key="6">
    <source>
        <dbReference type="Proteomes" id="UP000053927"/>
    </source>
</evidence>
<dbReference type="KEGG" id="shs:STEHIDRAFT_68168"/>
<dbReference type="InterPro" id="IPR036028">
    <property type="entry name" value="SH3-like_dom_sf"/>
</dbReference>
<gene>
    <name evidence="5" type="ORF">STEHIDRAFT_68168</name>
</gene>
<dbReference type="Pfam" id="PF00018">
    <property type="entry name" value="SH3_1"/>
    <property type="match status" value="1"/>
</dbReference>
<dbReference type="InterPro" id="IPR001452">
    <property type="entry name" value="SH3_domain"/>
</dbReference>
<reference evidence="6" key="1">
    <citation type="journal article" date="2012" name="Science">
        <title>The Paleozoic origin of enzymatic lignin decomposition reconstructed from 31 fungal genomes.</title>
        <authorList>
            <person name="Floudas D."/>
            <person name="Binder M."/>
            <person name="Riley R."/>
            <person name="Barry K."/>
            <person name="Blanchette R.A."/>
            <person name="Henrissat B."/>
            <person name="Martinez A.T."/>
            <person name="Otillar R."/>
            <person name="Spatafora J.W."/>
            <person name="Yadav J.S."/>
            <person name="Aerts A."/>
            <person name="Benoit I."/>
            <person name="Boyd A."/>
            <person name="Carlson A."/>
            <person name="Copeland A."/>
            <person name="Coutinho P.M."/>
            <person name="de Vries R.P."/>
            <person name="Ferreira P."/>
            <person name="Findley K."/>
            <person name="Foster B."/>
            <person name="Gaskell J."/>
            <person name="Glotzer D."/>
            <person name="Gorecki P."/>
            <person name="Heitman J."/>
            <person name="Hesse C."/>
            <person name="Hori C."/>
            <person name="Igarashi K."/>
            <person name="Jurgens J.A."/>
            <person name="Kallen N."/>
            <person name="Kersten P."/>
            <person name="Kohler A."/>
            <person name="Kuees U."/>
            <person name="Kumar T.K.A."/>
            <person name="Kuo A."/>
            <person name="LaButti K."/>
            <person name="Larrondo L.F."/>
            <person name="Lindquist E."/>
            <person name="Ling A."/>
            <person name="Lombard V."/>
            <person name="Lucas S."/>
            <person name="Lundell T."/>
            <person name="Martin R."/>
            <person name="McLaughlin D.J."/>
            <person name="Morgenstern I."/>
            <person name="Morin E."/>
            <person name="Murat C."/>
            <person name="Nagy L.G."/>
            <person name="Nolan M."/>
            <person name="Ohm R.A."/>
            <person name="Patyshakuliyeva A."/>
            <person name="Rokas A."/>
            <person name="Ruiz-Duenas F.J."/>
            <person name="Sabat G."/>
            <person name="Salamov A."/>
            <person name="Samejima M."/>
            <person name="Schmutz J."/>
            <person name="Slot J.C."/>
            <person name="St John F."/>
            <person name="Stenlid J."/>
            <person name="Sun H."/>
            <person name="Sun S."/>
            <person name="Syed K."/>
            <person name="Tsang A."/>
            <person name="Wiebenga A."/>
            <person name="Young D."/>
            <person name="Pisabarro A."/>
            <person name="Eastwood D.C."/>
            <person name="Martin F."/>
            <person name="Cullen D."/>
            <person name="Grigoriev I.V."/>
            <person name="Hibbett D.S."/>
        </authorList>
    </citation>
    <scope>NUCLEOTIDE SEQUENCE [LARGE SCALE GENOMIC DNA]</scope>
    <source>
        <strain evidence="6">FP-91666</strain>
    </source>
</reference>
<feature type="domain" description="SH3" evidence="4">
    <location>
        <begin position="57"/>
        <end position="119"/>
    </location>
</feature>
<evidence type="ECO:0000256" key="1">
    <source>
        <dbReference type="ARBA" id="ARBA00022443"/>
    </source>
</evidence>